<dbReference type="GeneID" id="60421644"/>
<name>A0A654LZG4_9ARCH</name>
<dbReference type="KEGG" id="taa:NMY3_01613"/>
<reference evidence="2" key="1">
    <citation type="submission" date="2015-10" db="EMBL/GenBank/DDBJ databases">
        <title>Niche specialization of a soil ammonia-oxidizing archaeon, Candidatus Nitrosocosmicus oleophilus.</title>
        <authorList>
            <person name="Jung M.-Y."/>
            <person name="Rhee S.-K."/>
        </authorList>
    </citation>
    <scope>NUCLEOTIDE SEQUENCE [LARGE SCALE GENOMIC DNA]</scope>
    <source>
        <strain evidence="2">MY3</strain>
    </source>
</reference>
<dbReference type="AlphaFoldDB" id="A0A654LZG4"/>
<dbReference type="Proteomes" id="UP000058925">
    <property type="component" value="Chromosome"/>
</dbReference>
<evidence type="ECO:0000313" key="2">
    <source>
        <dbReference type="Proteomes" id="UP000058925"/>
    </source>
</evidence>
<sequence length="66" mass="7250">MRFFPKTVIVVTGICLLMITHSSLVFEVLGQPNAINISDYDLEFTPHTLQNSTIAGDNNTSHSDAN</sequence>
<dbReference type="EMBL" id="CP012850">
    <property type="protein sequence ID" value="ALI35816.1"/>
    <property type="molecule type" value="Genomic_DNA"/>
</dbReference>
<organism evidence="1 2">
    <name type="scientific">Candidatus Nitrosocosmicus oleophilus</name>
    <dbReference type="NCBI Taxonomy" id="1353260"/>
    <lineage>
        <taxon>Archaea</taxon>
        <taxon>Nitrososphaerota</taxon>
        <taxon>Nitrososphaeria</taxon>
        <taxon>Nitrososphaerales</taxon>
        <taxon>Nitrososphaeraceae</taxon>
        <taxon>Candidatus Nitrosocosmicus</taxon>
    </lineage>
</organism>
<proteinExistence type="predicted"/>
<gene>
    <name evidence="1" type="ORF">NMY3_01613</name>
</gene>
<evidence type="ECO:0000313" key="1">
    <source>
        <dbReference type="EMBL" id="ALI35816.1"/>
    </source>
</evidence>
<keyword evidence="2" id="KW-1185">Reference proteome</keyword>
<protein>
    <submittedName>
        <fullName evidence="1">Uncharacterized protein</fullName>
    </submittedName>
</protein>
<accession>A0A654LZG4</accession>
<dbReference type="RefSeq" id="WP_196818207.1">
    <property type="nucleotide sequence ID" value="NZ_CP012850.1"/>
</dbReference>